<evidence type="ECO:0000313" key="1">
    <source>
        <dbReference type="EMBL" id="KUG18674.1"/>
    </source>
</evidence>
<gene>
    <name evidence="1" type="ORF">ASZ90_011601</name>
</gene>
<protein>
    <submittedName>
        <fullName evidence="1">Uncharacterized protein</fullName>
    </submittedName>
</protein>
<reference evidence="1" key="1">
    <citation type="journal article" date="2015" name="Proc. Natl. Acad. Sci. U.S.A.">
        <title>Networks of energetic and metabolic interactions define dynamics in microbial communities.</title>
        <authorList>
            <person name="Embree M."/>
            <person name="Liu J.K."/>
            <person name="Al-Bassam M.M."/>
            <person name="Zengler K."/>
        </authorList>
    </citation>
    <scope>NUCLEOTIDE SEQUENCE</scope>
</reference>
<sequence>MLLCPLSLSEFETHQDIKMQKLTADIRIILRSKCINPAQS</sequence>
<dbReference type="EMBL" id="LNQE01001369">
    <property type="protein sequence ID" value="KUG18674.1"/>
    <property type="molecule type" value="Genomic_DNA"/>
</dbReference>
<name>A0A0W8FDH6_9ZZZZ</name>
<dbReference type="AlphaFoldDB" id="A0A0W8FDH6"/>
<comment type="caution">
    <text evidence="1">The sequence shown here is derived from an EMBL/GenBank/DDBJ whole genome shotgun (WGS) entry which is preliminary data.</text>
</comment>
<proteinExistence type="predicted"/>
<accession>A0A0W8FDH6</accession>
<organism evidence="1">
    <name type="scientific">hydrocarbon metagenome</name>
    <dbReference type="NCBI Taxonomy" id="938273"/>
    <lineage>
        <taxon>unclassified sequences</taxon>
        <taxon>metagenomes</taxon>
        <taxon>ecological metagenomes</taxon>
    </lineage>
</organism>